<dbReference type="EMBL" id="LXQA010030900">
    <property type="protein sequence ID" value="MCH95862.1"/>
    <property type="molecule type" value="Genomic_DNA"/>
</dbReference>
<dbReference type="SUPFAM" id="SSF53098">
    <property type="entry name" value="Ribonuclease H-like"/>
    <property type="match status" value="1"/>
</dbReference>
<sequence>MSTLSWFADMANFKAGGLIPEDYSPQQQKKFFNDVKHYFWDDPFLFKVGQDGIIRRCVGDQEIQSIMWHCHSSPCGGHHSGPRTAAKILQSGFFWPTLFKDCVDYVKVCDKCQRTGTISRRDEMPLKGMLEIKPFDCWGIDFMGPFPSSKSNLHILVCVDYVTKWVEAKACQANDSKTVVAFLKNNIFSRFGVPRILISDGGKHFCNKHLENVLAKYQVKHKVATPYHLQTSGQVEVSNRQLKQILEKTVSSSRKDWSLKLEEALCAYRTAYKTHLGFSPFQLVYGKACHLSVELEHKAYWGGKVFEYGCYTCG</sequence>
<dbReference type="InterPro" id="IPR036397">
    <property type="entry name" value="RNaseH_sf"/>
</dbReference>
<evidence type="ECO:0000313" key="3">
    <source>
        <dbReference type="Proteomes" id="UP000265520"/>
    </source>
</evidence>
<protein>
    <submittedName>
        <fullName evidence="2">Protein NYNRIN-like</fullName>
    </submittedName>
</protein>
<dbReference type="InterPro" id="IPR041588">
    <property type="entry name" value="Integrase_H2C2"/>
</dbReference>
<proteinExistence type="predicted"/>
<dbReference type="GO" id="GO:0015074">
    <property type="term" value="P:DNA integration"/>
    <property type="evidence" value="ECO:0007669"/>
    <property type="project" value="InterPro"/>
</dbReference>
<dbReference type="Proteomes" id="UP000265520">
    <property type="component" value="Unassembled WGS sequence"/>
</dbReference>
<keyword evidence="3" id="KW-1185">Reference proteome</keyword>
<dbReference type="AlphaFoldDB" id="A0A392N8C7"/>
<dbReference type="InterPro" id="IPR012337">
    <property type="entry name" value="RNaseH-like_sf"/>
</dbReference>
<accession>A0A392N8C7</accession>
<organism evidence="2 3">
    <name type="scientific">Trifolium medium</name>
    <dbReference type="NCBI Taxonomy" id="97028"/>
    <lineage>
        <taxon>Eukaryota</taxon>
        <taxon>Viridiplantae</taxon>
        <taxon>Streptophyta</taxon>
        <taxon>Embryophyta</taxon>
        <taxon>Tracheophyta</taxon>
        <taxon>Spermatophyta</taxon>
        <taxon>Magnoliopsida</taxon>
        <taxon>eudicotyledons</taxon>
        <taxon>Gunneridae</taxon>
        <taxon>Pentapetalae</taxon>
        <taxon>rosids</taxon>
        <taxon>fabids</taxon>
        <taxon>Fabales</taxon>
        <taxon>Fabaceae</taxon>
        <taxon>Papilionoideae</taxon>
        <taxon>50 kb inversion clade</taxon>
        <taxon>NPAAA clade</taxon>
        <taxon>Hologalegina</taxon>
        <taxon>IRL clade</taxon>
        <taxon>Trifolieae</taxon>
        <taxon>Trifolium</taxon>
    </lineage>
</organism>
<dbReference type="Gene3D" id="1.10.340.70">
    <property type="match status" value="1"/>
</dbReference>
<dbReference type="PANTHER" id="PTHR47266">
    <property type="entry name" value="ENDONUCLEASE-RELATED"/>
    <property type="match status" value="1"/>
</dbReference>
<feature type="domain" description="Integrase catalytic" evidence="1">
    <location>
        <begin position="130"/>
        <end position="288"/>
    </location>
</feature>
<dbReference type="Pfam" id="PF17921">
    <property type="entry name" value="Integrase_H2C2"/>
    <property type="match status" value="1"/>
</dbReference>
<reference evidence="2 3" key="1">
    <citation type="journal article" date="2018" name="Front. Plant Sci.">
        <title>Red Clover (Trifolium pratense) and Zigzag Clover (T. medium) - A Picture of Genomic Similarities and Differences.</title>
        <authorList>
            <person name="Dluhosova J."/>
            <person name="Istvanek J."/>
            <person name="Nedelnik J."/>
            <person name="Repkova J."/>
        </authorList>
    </citation>
    <scope>NUCLEOTIDE SEQUENCE [LARGE SCALE GENOMIC DNA]</scope>
    <source>
        <strain evidence="3">cv. 10/8</strain>
        <tissue evidence="2">Leaf</tissue>
    </source>
</reference>
<name>A0A392N8C7_9FABA</name>
<evidence type="ECO:0000259" key="1">
    <source>
        <dbReference type="PROSITE" id="PS50994"/>
    </source>
</evidence>
<dbReference type="GO" id="GO:0003676">
    <property type="term" value="F:nucleic acid binding"/>
    <property type="evidence" value="ECO:0007669"/>
    <property type="project" value="InterPro"/>
</dbReference>
<dbReference type="Gene3D" id="3.30.420.10">
    <property type="entry name" value="Ribonuclease H-like superfamily/Ribonuclease H"/>
    <property type="match status" value="1"/>
</dbReference>
<comment type="caution">
    <text evidence="2">The sequence shown here is derived from an EMBL/GenBank/DDBJ whole genome shotgun (WGS) entry which is preliminary data.</text>
</comment>
<dbReference type="InterPro" id="IPR001584">
    <property type="entry name" value="Integrase_cat-core"/>
</dbReference>
<dbReference type="Pfam" id="PF00665">
    <property type="entry name" value="rve"/>
    <property type="match status" value="1"/>
</dbReference>
<evidence type="ECO:0000313" key="2">
    <source>
        <dbReference type="EMBL" id="MCH95862.1"/>
    </source>
</evidence>
<dbReference type="PROSITE" id="PS50994">
    <property type="entry name" value="INTEGRASE"/>
    <property type="match status" value="1"/>
</dbReference>
<dbReference type="InterPro" id="IPR052160">
    <property type="entry name" value="Gypsy_RT_Integrase-like"/>
</dbReference>